<dbReference type="InterPro" id="IPR020843">
    <property type="entry name" value="ER"/>
</dbReference>
<gene>
    <name evidence="4" type="ORF">CLV34_1081</name>
</gene>
<accession>A0A2M8WRR9</accession>
<dbReference type="GO" id="GO:0070402">
    <property type="term" value="F:NADPH binding"/>
    <property type="evidence" value="ECO:0007669"/>
    <property type="project" value="TreeGrafter"/>
</dbReference>
<sequence>MKVVQQSQYGPADVLEVVEHDTPAAVDGRVRVQVQARALNPADIGTRAGAFAAMTPGLTFPAVLGWDFAGVLLDDATVGGSVGTLAAGTRVAGFVPWFGEALGAGSYTEVLVVDPTWVAPVPDALSTAEAAVLGMNAVTGAHAADMVADLLGVAGGSDALAGRTVLVTGASGPVGAAAVLTLVGRGARVLATGSRGDDESVAALGAEVLPRTDAAGIAAAAREAADGGVDAVFNAGLASHELLAAVRDGGVFVSATRGYMPTAERGVTVDGVHVEPDPERLVALLDEAVAGRLPVRVAKEVPLEDAAAAHALVEAGGVRGKVVLVS</sequence>
<proteinExistence type="predicted"/>
<dbReference type="SUPFAM" id="SSF51735">
    <property type="entry name" value="NAD(P)-binding Rossmann-fold domains"/>
    <property type="match status" value="1"/>
</dbReference>
<dbReference type="Gene3D" id="3.40.50.720">
    <property type="entry name" value="NAD(P)-binding Rossmann-like Domain"/>
    <property type="match status" value="1"/>
</dbReference>
<protein>
    <submittedName>
        <fullName evidence="4">NADPH:quinone reductase-like Zn-dependent oxidoreductase</fullName>
    </submittedName>
</protein>
<dbReference type="AlphaFoldDB" id="A0A2M8WRR9"/>
<evidence type="ECO:0000256" key="2">
    <source>
        <dbReference type="ARBA" id="ARBA00023002"/>
    </source>
</evidence>
<evidence type="ECO:0000256" key="1">
    <source>
        <dbReference type="ARBA" id="ARBA00022857"/>
    </source>
</evidence>
<organism evidence="4 5">
    <name type="scientific">Luteimicrobium subarcticum</name>
    <dbReference type="NCBI Taxonomy" id="620910"/>
    <lineage>
        <taxon>Bacteria</taxon>
        <taxon>Bacillati</taxon>
        <taxon>Actinomycetota</taxon>
        <taxon>Actinomycetes</taxon>
        <taxon>Micrococcales</taxon>
        <taxon>Luteimicrobium</taxon>
    </lineage>
</organism>
<evidence type="ECO:0000313" key="5">
    <source>
        <dbReference type="Proteomes" id="UP000231586"/>
    </source>
</evidence>
<dbReference type="SUPFAM" id="SSF50129">
    <property type="entry name" value="GroES-like"/>
    <property type="match status" value="1"/>
</dbReference>
<dbReference type="OrthoDB" id="3175656at2"/>
<keyword evidence="5" id="KW-1185">Reference proteome</keyword>
<dbReference type="InterPro" id="IPR011032">
    <property type="entry name" value="GroES-like_sf"/>
</dbReference>
<dbReference type="GO" id="GO:0016651">
    <property type="term" value="F:oxidoreductase activity, acting on NAD(P)H"/>
    <property type="evidence" value="ECO:0007669"/>
    <property type="project" value="TreeGrafter"/>
</dbReference>
<keyword evidence="1" id="KW-0521">NADP</keyword>
<dbReference type="SMART" id="SM00829">
    <property type="entry name" value="PKS_ER"/>
    <property type="match status" value="1"/>
</dbReference>
<dbReference type="InterPro" id="IPR013154">
    <property type="entry name" value="ADH-like_N"/>
</dbReference>
<dbReference type="Pfam" id="PF08240">
    <property type="entry name" value="ADH_N"/>
    <property type="match status" value="1"/>
</dbReference>
<dbReference type="InterPro" id="IPR036291">
    <property type="entry name" value="NAD(P)-bd_dom_sf"/>
</dbReference>
<evidence type="ECO:0000259" key="3">
    <source>
        <dbReference type="SMART" id="SM00829"/>
    </source>
</evidence>
<evidence type="ECO:0000313" key="4">
    <source>
        <dbReference type="EMBL" id="PJI93608.1"/>
    </source>
</evidence>
<reference evidence="4 5" key="1">
    <citation type="submission" date="2017-11" db="EMBL/GenBank/DDBJ databases">
        <title>Genomic Encyclopedia of Archaeal and Bacterial Type Strains, Phase II (KMG-II): From Individual Species to Whole Genera.</title>
        <authorList>
            <person name="Goeker M."/>
        </authorList>
    </citation>
    <scope>NUCLEOTIDE SEQUENCE [LARGE SCALE GENOMIC DNA]</scope>
    <source>
        <strain evidence="4 5">DSM 22413</strain>
    </source>
</reference>
<dbReference type="PANTHER" id="PTHR48106:SF18">
    <property type="entry name" value="QUINONE OXIDOREDUCTASE PIG3"/>
    <property type="match status" value="1"/>
</dbReference>
<dbReference type="EMBL" id="PGTZ01000007">
    <property type="protein sequence ID" value="PJI93608.1"/>
    <property type="molecule type" value="Genomic_DNA"/>
</dbReference>
<dbReference type="PANTHER" id="PTHR48106">
    <property type="entry name" value="QUINONE OXIDOREDUCTASE PIG3-RELATED"/>
    <property type="match status" value="1"/>
</dbReference>
<dbReference type="CDD" id="cd05289">
    <property type="entry name" value="MDR_like_2"/>
    <property type="match status" value="1"/>
</dbReference>
<comment type="caution">
    <text evidence="4">The sequence shown here is derived from an EMBL/GenBank/DDBJ whole genome shotgun (WGS) entry which is preliminary data.</text>
</comment>
<dbReference type="RefSeq" id="WP_100349271.1">
    <property type="nucleotide sequence ID" value="NZ_PGTZ01000007.1"/>
</dbReference>
<keyword evidence="2" id="KW-0560">Oxidoreductase</keyword>
<dbReference type="Pfam" id="PF13602">
    <property type="entry name" value="ADH_zinc_N_2"/>
    <property type="match status" value="1"/>
</dbReference>
<dbReference type="Gene3D" id="3.90.180.10">
    <property type="entry name" value="Medium-chain alcohol dehydrogenases, catalytic domain"/>
    <property type="match status" value="1"/>
</dbReference>
<name>A0A2M8WRR9_9MICO</name>
<dbReference type="Proteomes" id="UP000231586">
    <property type="component" value="Unassembled WGS sequence"/>
</dbReference>
<feature type="domain" description="Enoyl reductase (ER)" evidence="3">
    <location>
        <begin position="10"/>
        <end position="324"/>
    </location>
</feature>